<keyword evidence="8" id="KW-0966">Cell projection</keyword>
<evidence type="ECO:0000256" key="1">
    <source>
        <dbReference type="ARBA" id="ARBA00003041"/>
    </source>
</evidence>
<dbReference type="Pfam" id="PF02108">
    <property type="entry name" value="FliH"/>
    <property type="match status" value="1"/>
</dbReference>
<feature type="domain" description="Flagellar assembly protein FliH/Type III secretion system HrpE" evidence="7">
    <location>
        <begin position="74"/>
        <end position="202"/>
    </location>
</feature>
<dbReference type="RefSeq" id="WP_093377808.1">
    <property type="nucleotide sequence ID" value="NZ_BNAN01000003.1"/>
</dbReference>
<dbReference type="PANTHER" id="PTHR34982:SF1">
    <property type="entry name" value="FLAGELLAR ASSEMBLY PROTEIN FLIH"/>
    <property type="match status" value="1"/>
</dbReference>
<keyword evidence="4" id="KW-1005">Bacterial flagellum biogenesis</keyword>
<sequence>MSAETTEARFTAARLTVLGDDRSREARERGRVAGYAAGWAEGSRAAVAAAETQAAQLAARDRENRAHAAARVEAATATLRLAAQAADERALQGLETARGTLATLALELARAVVGHELSRDGFSARSALVRALAVPDDVVVHTIRMNPDDLATLTALRAADELDVVLPTDVRLVADATLAAGDAVSEFPGGYLDAQISTAFDRAAAALTEALAHDAVTLRVDPQVAEALRLAELDASLPEGRDR</sequence>
<evidence type="ECO:0000256" key="4">
    <source>
        <dbReference type="ARBA" id="ARBA00022795"/>
    </source>
</evidence>
<keyword evidence="8" id="KW-0969">Cilium</keyword>
<dbReference type="Proteomes" id="UP000198520">
    <property type="component" value="Unassembled WGS sequence"/>
</dbReference>
<dbReference type="GO" id="GO:0015031">
    <property type="term" value="P:protein transport"/>
    <property type="evidence" value="ECO:0007669"/>
    <property type="project" value="UniProtKB-KW"/>
</dbReference>
<evidence type="ECO:0000313" key="9">
    <source>
        <dbReference type="Proteomes" id="UP000198520"/>
    </source>
</evidence>
<keyword evidence="5" id="KW-0653">Protein transport</keyword>
<proteinExistence type="inferred from homology"/>
<organism evidence="8 9">
    <name type="scientific">Flavimobilis marinus</name>
    <dbReference type="NCBI Taxonomy" id="285351"/>
    <lineage>
        <taxon>Bacteria</taxon>
        <taxon>Bacillati</taxon>
        <taxon>Actinomycetota</taxon>
        <taxon>Actinomycetes</taxon>
        <taxon>Micrococcales</taxon>
        <taxon>Jonesiaceae</taxon>
        <taxon>Flavimobilis</taxon>
    </lineage>
</organism>
<evidence type="ECO:0000256" key="6">
    <source>
        <dbReference type="ARBA" id="ARBA00023225"/>
    </source>
</evidence>
<evidence type="ECO:0000256" key="3">
    <source>
        <dbReference type="ARBA" id="ARBA00022448"/>
    </source>
</evidence>
<keyword evidence="9" id="KW-1185">Reference proteome</keyword>
<dbReference type="STRING" id="285351.SAMN04488035_1895"/>
<comment type="function">
    <text evidence="1">Needed for flagellar regrowth and assembly.</text>
</comment>
<dbReference type="GO" id="GO:0005829">
    <property type="term" value="C:cytosol"/>
    <property type="evidence" value="ECO:0007669"/>
    <property type="project" value="TreeGrafter"/>
</dbReference>
<gene>
    <name evidence="8" type="ORF">SAMN04488035_1895</name>
</gene>
<dbReference type="InterPro" id="IPR018035">
    <property type="entry name" value="Flagellar_FliH/T3SS_HrpE"/>
</dbReference>
<evidence type="ECO:0000313" key="8">
    <source>
        <dbReference type="EMBL" id="SFF19222.1"/>
    </source>
</evidence>
<evidence type="ECO:0000259" key="7">
    <source>
        <dbReference type="Pfam" id="PF02108"/>
    </source>
</evidence>
<protein>
    <submittedName>
        <fullName evidence="8">Flagellar assembly protein FliH</fullName>
    </submittedName>
</protein>
<evidence type="ECO:0000256" key="5">
    <source>
        <dbReference type="ARBA" id="ARBA00022927"/>
    </source>
</evidence>
<evidence type="ECO:0000256" key="2">
    <source>
        <dbReference type="ARBA" id="ARBA00006602"/>
    </source>
</evidence>
<name>A0A1I2GP34_9MICO</name>
<dbReference type="InterPro" id="IPR051472">
    <property type="entry name" value="T3SS_Stator/FliH"/>
</dbReference>
<dbReference type="AlphaFoldDB" id="A0A1I2GP34"/>
<keyword evidence="8" id="KW-0282">Flagellum</keyword>
<dbReference type="OrthoDB" id="5114026at2"/>
<dbReference type="GO" id="GO:0044781">
    <property type="term" value="P:bacterial-type flagellum organization"/>
    <property type="evidence" value="ECO:0007669"/>
    <property type="project" value="UniProtKB-KW"/>
</dbReference>
<reference evidence="9" key="1">
    <citation type="submission" date="2016-10" db="EMBL/GenBank/DDBJ databases">
        <authorList>
            <person name="Varghese N."/>
            <person name="Submissions S."/>
        </authorList>
    </citation>
    <scope>NUCLEOTIDE SEQUENCE [LARGE SCALE GENOMIC DNA]</scope>
    <source>
        <strain evidence="9">DSM 19083</strain>
    </source>
</reference>
<keyword evidence="6" id="KW-1006">Bacterial flagellum protein export</keyword>
<accession>A0A1I2GP34</accession>
<dbReference type="PANTHER" id="PTHR34982">
    <property type="entry name" value="YOP PROTEINS TRANSLOCATION PROTEIN L"/>
    <property type="match status" value="1"/>
</dbReference>
<dbReference type="EMBL" id="FONZ01000003">
    <property type="protein sequence ID" value="SFF19222.1"/>
    <property type="molecule type" value="Genomic_DNA"/>
</dbReference>
<keyword evidence="3" id="KW-0813">Transport</keyword>
<comment type="similarity">
    <text evidence="2">Belongs to the FliH family.</text>
</comment>